<dbReference type="STRING" id="1777141.AWB80_08496"/>
<dbReference type="Pfam" id="PF05593">
    <property type="entry name" value="RHS_repeat"/>
    <property type="match status" value="1"/>
</dbReference>
<dbReference type="InterPro" id="IPR050708">
    <property type="entry name" value="T6SS_VgrG/RHS"/>
</dbReference>
<name>A0A158E9Y0_9BURK</name>
<dbReference type="NCBIfam" id="TIGR01643">
    <property type="entry name" value="YD_repeat_2x"/>
    <property type="match status" value="2"/>
</dbReference>
<sequence>MERQSYFLTGTRNNPVTNVDIVGVIDELAKDMTIDRLQHHNAFGDVSGERDGRGNWTYSSYNTMGMLVLKQQPQVSVTLANGYKTVTTPLTNFYYDLTGNLVGLCDANGNLTTQSWNFGTATPSVAKSWDALGYSKVSQYDGFGNLRVATDELGRRTEYKYDNKNRLIEIDRPVLANGQRSIDRYEYDDLDQRIAHTDALGNREKTYYDVDGRIVKTVSAAGRTVKYDYKWASGIASVGTSVTGGWIKTMTDATAARWSMNRMCSDARPSTRIWAVTCSAISTTGRGW</sequence>
<evidence type="ECO:0000313" key="2">
    <source>
        <dbReference type="Proteomes" id="UP000054911"/>
    </source>
</evidence>
<gene>
    <name evidence="1" type="ORF">AWB80_08496</name>
</gene>
<dbReference type="PANTHER" id="PTHR32305">
    <property type="match status" value="1"/>
</dbReference>
<dbReference type="EMBL" id="FCOE02000125">
    <property type="protein sequence ID" value="SAL03206.1"/>
    <property type="molecule type" value="Genomic_DNA"/>
</dbReference>
<proteinExistence type="predicted"/>
<dbReference type="AlphaFoldDB" id="A0A158E9Y0"/>
<organism evidence="1 2">
    <name type="scientific">Caballeronia pedi</name>
    <dbReference type="NCBI Taxonomy" id="1777141"/>
    <lineage>
        <taxon>Bacteria</taxon>
        <taxon>Pseudomonadati</taxon>
        <taxon>Pseudomonadota</taxon>
        <taxon>Betaproteobacteria</taxon>
        <taxon>Burkholderiales</taxon>
        <taxon>Burkholderiaceae</taxon>
        <taxon>Caballeronia</taxon>
    </lineage>
</organism>
<comment type="caution">
    <text evidence="1">The sequence shown here is derived from an EMBL/GenBank/DDBJ whole genome shotgun (WGS) entry which is preliminary data.</text>
</comment>
<reference evidence="1" key="1">
    <citation type="submission" date="2016-01" db="EMBL/GenBank/DDBJ databases">
        <authorList>
            <person name="Peeters C."/>
        </authorList>
    </citation>
    <scope>NUCLEOTIDE SEQUENCE [LARGE SCALE GENOMIC DNA]</scope>
    <source>
        <strain evidence="1">LMG 29323</strain>
    </source>
</reference>
<dbReference type="PANTHER" id="PTHR32305:SF15">
    <property type="entry name" value="PROTEIN RHSA-RELATED"/>
    <property type="match status" value="1"/>
</dbReference>
<keyword evidence="2" id="KW-1185">Reference proteome</keyword>
<dbReference type="InterPro" id="IPR006530">
    <property type="entry name" value="YD"/>
</dbReference>
<protein>
    <submittedName>
        <fullName evidence="1">Rhs family protein</fullName>
    </submittedName>
</protein>
<accession>A0A158E9Y0</accession>
<dbReference type="InterPro" id="IPR031325">
    <property type="entry name" value="RHS_repeat"/>
</dbReference>
<dbReference type="Proteomes" id="UP000054911">
    <property type="component" value="Unassembled WGS sequence"/>
</dbReference>
<dbReference type="Gene3D" id="2.180.10.10">
    <property type="entry name" value="RHS repeat-associated core"/>
    <property type="match status" value="1"/>
</dbReference>
<evidence type="ECO:0000313" key="1">
    <source>
        <dbReference type="EMBL" id="SAL03206.1"/>
    </source>
</evidence>